<dbReference type="Proteomes" id="UP000660862">
    <property type="component" value="Unassembled WGS sequence"/>
</dbReference>
<proteinExistence type="predicted"/>
<evidence type="ECO:0000256" key="8">
    <source>
        <dbReference type="ARBA" id="ARBA00022679"/>
    </source>
</evidence>
<comment type="subcellular location">
    <subcellularLocation>
        <location evidence="3">Cytoplasm</location>
    </subcellularLocation>
</comment>
<evidence type="ECO:0000256" key="10">
    <source>
        <dbReference type="ARBA" id="ARBA00022777"/>
    </source>
</evidence>
<comment type="catalytic activity">
    <reaction evidence="1">
        <text>ATP + protein L-histidine = ADP + protein N-phospho-L-histidine.</text>
        <dbReference type="EC" id="2.7.13.3"/>
    </reaction>
</comment>
<evidence type="ECO:0000313" key="21">
    <source>
        <dbReference type="EMBL" id="GGG80949.1"/>
    </source>
</evidence>
<dbReference type="InterPro" id="IPR004358">
    <property type="entry name" value="Sig_transdc_His_kin-like_C"/>
</dbReference>
<evidence type="ECO:0000256" key="12">
    <source>
        <dbReference type="ARBA" id="ARBA00023012"/>
    </source>
</evidence>
<sequence length="647" mass="72153">MYLITYLLSSLLLFGLCADLSAQEAKSDSVRVFALIDIAKEKQAQGFPDSAEHYFKKAGQLVEELDSDIGRIAYAGHYAVFLYQQVRYDEALTLAKQQLAASLKVNNKQKASYGYNNMALQYQAQGKLKQAAEALMKALELSSGIENPTHRDLSDRRKFYNNLSSLLLDLNDIDKGLQYGLKSLEIAEELQDTVAVAMSLVNILVAEAMANKLTDAEQHALQLLAIGQSHGDVQTKLTAYINLSDIYRRQDRLPLALETYQKAEVLLQQAPPGNEVYVLSGIATVYKNMGQYHQASSYFDKALVLAREELAKPKLIELYLSGAEIKEGLGNYRQALQFRKQYERLSDSLLNRETQQTIQELEVKYQAAEKEKSIAEQALKISEQQAQLDRKNKWIVLAVALVLLLVLLLMSSRLISQQKRRTEASKQENRLLEAQLKGEEEERARTARELHDGVASILSAAKLQVNALADGHPIPQLHIGQLIESAVQEIRNISHNLAPEIVLTEGFAYAIQEFCQRIRRPGLQLECYIIGAIPQLDKKAELLLYRIVQESVTNMVKHADATEGIVQVVDGGNRLAITIEDNGKGFDPEQLTADGIGLKNLSSRIQLVGGTYEIRSAPGKGTSIYIEIGTDNHRPVKREGAEVRTYG</sequence>
<dbReference type="GO" id="GO:0016020">
    <property type="term" value="C:membrane"/>
    <property type="evidence" value="ECO:0007669"/>
    <property type="project" value="InterPro"/>
</dbReference>
<dbReference type="InterPro" id="IPR011990">
    <property type="entry name" value="TPR-like_helical_dom_sf"/>
</dbReference>
<evidence type="ECO:0000256" key="11">
    <source>
        <dbReference type="ARBA" id="ARBA00023004"/>
    </source>
</evidence>
<feature type="chain" id="PRO_5037976964" description="Oxygen sensor histidine kinase NreB" evidence="19">
    <location>
        <begin position="23"/>
        <end position="647"/>
    </location>
</feature>
<dbReference type="PROSITE" id="PS50005">
    <property type="entry name" value="TPR"/>
    <property type="match status" value="1"/>
</dbReference>
<dbReference type="Gene3D" id="1.25.40.10">
    <property type="entry name" value="Tetratricopeptide repeat domain"/>
    <property type="match status" value="3"/>
</dbReference>
<keyword evidence="10" id="KW-0418">Kinase</keyword>
<keyword evidence="19" id="KW-0732">Signal</keyword>
<evidence type="ECO:0000256" key="3">
    <source>
        <dbReference type="ARBA" id="ARBA00004496"/>
    </source>
</evidence>
<dbReference type="InterPro" id="IPR003594">
    <property type="entry name" value="HATPase_dom"/>
</dbReference>
<reference evidence="21" key="2">
    <citation type="submission" date="2020-09" db="EMBL/GenBank/DDBJ databases">
        <authorList>
            <person name="Sun Q."/>
            <person name="Zhou Y."/>
        </authorList>
    </citation>
    <scope>NUCLEOTIDE SEQUENCE</scope>
    <source>
        <strain evidence="21">CGMCC 1.12195</strain>
    </source>
</reference>
<dbReference type="InterPro" id="IPR050482">
    <property type="entry name" value="Sensor_HK_TwoCompSys"/>
</dbReference>
<feature type="coiled-coil region" evidence="17">
    <location>
        <begin position="415"/>
        <end position="449"/>
    </location>
</feature>
<dbReference type="Gene3D" id="1.20.5.1930">
    <property type="match status" value="1"/>
</dbReference>
<evidence type="ECO:0000256" key="1">
    <source>
        <dbReference type="ARBA" id="ARBA00000085"/>
    </source>
</evidence>
<dbReference type="RefSeq" id="WP_188504973.1">
    <property type="nucleotide sequence ID" value="NZ_BMER01000001.1"/>
</dbReference>
<keyword evidence="6" id="KW-0004">4Fe-4S</keyword>
<keyword evidence="9" id="KW-0479">Metal-binding</keyword>
<dbReference type="Pfam" id="PF07730">
    <property type="entry name" value="HisKA_3"/>
    <property type="match status" value="1"/>
</dbReference>
<dbReference type="SUPFAM" id="SSF55874">
    <property type="entry name" value="ATPase domain of HSP90 chaperone/DNA topoisomerase II/histidine kinase"/>
    <property type="match status" value="1"/>
</dbReference>
<dbReference type="SUPFAM" id="SSF48452">
    <property type="entry name" value="TPR-like"/>
    <property type="match status" value="2"/>
</dbReference>
<keyword evidence="7" id="KW-0963">Cytoplasm</keyword>
<dbReference type="SMART" id="SM00387">
    <property type="entry name" value="HATPase_c"/>
    <property type="match status" value="1"/>
</dbReference>
<gene>
    <name evidence="21" type="ORF">GCM10007415_11860</name>
</gene>
<keyword evidence="11" id="KW-0408">Iron</keyword>
<comment type="cofactor">
    <cofactor evidence="2">
        <name>[4Fe-4S] cluster</name>
        <dbReference type="ChEBI" id="CHEBI:49883"/>
    </cofactor>
</comment>
<comment type="caution">
    <text evidence="21">The sequence shown here is derived from an EMBL/GenBank/DDBJ whole genome shotgun (WGS) entry which is preliminary data.</text>
</comment>
<protein>
    <recommendedName>
        <fullName evidence="5">Oxygen sensor histidine kinase NreB</fullName>
        <ecNumber evidence="4">2.7.13.3</ecNumber>
    </recommendedName>
    <alternativeName>
        <fullName evidence="15">Nitrogen regulation protein B</fullName>
    </alternativeName>
</protein>
<evidence type="ECO:0000256" key="17">
    <source>
        <dbReference type="SAM" id="Coils"/>
    </source>
</evidence>
<keyword evidence="12" id="KW-0902">Two-component regulatory system</keyword>
<feature type="signal peptide" evidence="19">
    <location>
        <begin position="1"/>
        <end position="22"/>
    </location>
</feature>
<dbReference type="Pfam" id="PF02518">
    <property type="entry name" value="HATPase_c"/>
    <property type="match status" value="1"/>
</dbReference>
<keyword evidence="18" id="KW-0812">Transmembrane</keyword>
<keyword evidence="16" id="KW-0802">TPR repeat</keyword>
<dbReference type="CDD" id="cd16917">
    <property type="entry name" value="HATPase_UhpB-NarQ-NarX-like"/>
    <property type="match status" value="1"/>
</dbReference>
<accession>A0A917HJD1</accession>
<dbReference type="InterPro" id="IPR019734">
    <property type="entry name" value="TPR_rpt"/>
</dbReference>
<evidence type="ECO:0000256" key="13">
    <source>
        <dbReference type="ARBA" id="ARBA00023014"/>
    </source>
</evidence>
<keyword evidence="17" id="KW-0175">Coiled coil</keyword>
<evidence type="ECO:0000313" key="22">
    <source>
        <dbReference type="Proteomes" id="UP000660862"/>
    </source>
</evidence>
<evidence type="ECO:0000256" key="6">
    <source>
        <dbReference type="ARBA" id="ARBA00022485"/>
    </source>
</evidence>
<evidence type="ECO:0000259" key="20">
    <source>
        <dbReference type="PROSITE" id="PS50109"/>
    </source>
</evidence>
<evidence type="ECO:0000256" key="18">
    <source>
        <dbReference type="SAM" id="Phobius"/>
    </source>
</evidence>
<dbReference type="InterPro" id="IPR036890">
    <property type="entry name" value="HATPase_C_sf"/>
</dbReference>
<dbReference type="GO" id="GO:0046983">
    <property type="term" value="F:protein dimerization activity"/>
    <property type="evidence" value="ECO:0007669"/>
    <property type="project" value="InterPro"/>
</dbReference>
<dbReference type="InterPro" id="IPR005467">
    <property type="entry name" value="His_kinase_dom"/>
</dbReference>
<name>A0A917HJD1_9SPHI</name>
<keyword evidence="18" id="KW-1133">Transmembrane helix</keyword>
<evidence type="ECO:0000256" key="14">
    <source>
        <dbReference type="ARBA" id="ARBA00024827"/>
    </source>
</evidence>
<feature type="transmembrane region" description="Helical" evidence="18">
    <location>
        <begin position="394"/>
        <end position="411"/>
    </location>
</feature>
<reference evidence="21" key="1">
    <citation type="journal article" date="2014" name="Int. J. Syst. Evol. Microbiol.">
        <title>Complete genome sequence of Corynebacterium casei LMG S-19264T (=DSM 44701T), isolated from a smear-ripened cheese.</title>
        <authorList>
            <consortium name="US DOE Joint Genome Institute (JGI-PGF)"/>
            <person name="Walter F."/>
            <person name="Albersmeier A."/>
            <person name="Kalinowski J."/>
            <person name="Ruckert C."/>
        </authorList>
    </citation>
    <scope>NUCLEOTIDE SEQUENCE</scope>
    <source>
        <strain evidence="21">CGMCC 1.12195</strain>
    </source>
</reference>
<dbReference type="PANTHER" id="PTHR24421">
    <property type="entry name" value="NITRATE/NITRITE SENSOR PROTEIN NARX-RELATED"/>
    <property type="match status" value="1"/>
</dbReference>
<keyword evidence="22" id="KW-1185">Reference proteome</keyword>
<dbReference type="GO" id="GO:0000155">
    <property type="term" value="F:phosphorelay sensor kinase activity"/>
    <property type="evidence" value="ECO:0007669"/>
    <property type="project" value="InterPro"/>
</dbReference>
<organism evidence="21 22">
    <name type="scientific">Parapedobacter pyrenivorans</name>
    <dbReference type="NCBI Taxonomy" id="1305674"/>
    <lineage>
        <taxon>Bacteria</taxon>
        <taxon>Pseudomonadati</taxon>
        <taxon>Bacteroidota</taxon>
        <taxon>Sphingobacteriia</taxon>
        <taxon>Sphingobacteriales</taxon>
        <taxon>Sphingobacteriaceae</taxon>
        <taxon>Parapedobacter</taxon>
    </lineage>
</organism>
<keyword evidence="8" id="KW-0808">Transferase</keyword>
<evidence type="ECO:0000256" key="2">
    <source>
        <dbReference type="ARBA" id="ARBA00001966"/>
    </source>
</evidence>
<dbReference type="GO" id="GO:0051539">
    <property type="term" value="F:4 iron, 4 sulfur cluster binding"/>
    <property type="evidence" value="ECO:0007669"/>
    <property type="project" value="UniProtKB-KW"/>
</dbReference>
<evidence type="ECO:0000256" key="15">
    <source>
        <dbReference type="ARBA" id="ARBA00030800"/>
    </source>
</evidence>
<keyword evidence="13" id="KW-0411">Iron-sulfur</keyword>
<dbReference type="GO" id="GO:0046872">
    <property type="term" value="F:metal ion binding"/>
    <property type="evidence" value="ECO:0007669"/>
    <property type="project" value="UniProtKB-KW"/>
</dbReference>
<evidence type="ECO:0000256" key="5">
    <source>
        <dbReference type="ARBA" id="ARBA00017322"/>
    </source>
</evidence>
<dbReference type="GO" id="GO:0005737">
    <property type="term" value="C:cytoplasm"/>
    <property type="evidence" value="ECO:0007669"/>
    <property type="project" value="UniProtKB-SubCell"/>
</dbReference>
<dbReference type="PROSITE" id="PS50109">
    <property type="entry name" value="HIS_KIN"/>
    <property type="match status" value="1"/>
</dbReference>
<keyword evidence="18" id="KW-0472">Membrane</keyword>
<dbReference type="Pfam" id="PF13181">
    <property type="entry name" value="TPR_8"/>
    <property type="match status" value="1"/>
</dbReference>
<dbReference type="Gene3D" id="3.30.565.10">
    <property type="entry name" value="Histidine kinase-like ATPase, C-terminal domain"/>
    <property type="match status" value="1"/>
</dbReference>
<comment type="function">
    <text evidence="14">Member of the two-component regulatory system NreB/NreC involved in the control of dissimilatory nitrate/nitrite reduction in response to oxygen. NreB functions as a direct oxygen sensor histidine kinase which is autophosphorylated, in the absence of oxygen, probably at the conserved histidine residue, and transfers its phosphate group probably to a conserved aspartate residue of NreC. NreB/NreC activates the expression of the nitrate (narGHJI) and nitrite (nir) reductase operons, as well as the putative nitrate transporter gene narT.</text>
</comment>
<dbReference type="EMBL" id="BMER01000001">
    <property type="protein sequence ID" value="GGG80949.1"/>
    <property type="molecule type" value="Genomic_DNA"/>
</dbReference>
<dbReference type="Pfam" id="PF13176">
    <property type="entry name" value="TPR_7"/>
    <property type="match status" value="1"/>
</dbReference>
<dbReference type="EC" id="2.7.13.3" evidence="4"/>
<evidence type="ECO:0000256" key="7">
    <source>
        <dbReference type="ARBA" id="ARBA00022490"/>
    </source>
</evidence>
<evidence type="ECO:0000256" key="16">
    <source>
        <dbReference type="PROSITE-ProRule" id="PRU00339"/>
    </source>
</evidence>
<feature type="repeat" description="TPR" evidence="16">
    <location>
        <begin position="276"/>
        <end position="309"/>
    </location>
</feature>
<evidence type="ECO:0000256" key="4">
    <source>
        <dbReference type="ARBA" id="ARBA00012438"/>
    </source>
</evidence>
<dbReference type="SMART" id="SM00028">
    <property type="entry name" value="TPR"/>
    <property type="match status" value="5"/>
</dbReference>
<feature type="coiled-coil region" evidence="17">
    <location>
        <begin position="351"/>
        <end position="385"/>
    </location>
</feature>
<dbReference type="AlphaFoldDB" id="A0A917HJD1"/>
<evidence type="ECO:0000256" key="9">
    <source>
        <dbReference type="ARBA" id="ARBA00022723"/>
    </source>
</evidence>
<evidence type="ECO:0000256" key="19">
    <source>
        <dbReference type="SAM" id="SignalP"/>
    </source>
</evidence>
<dbReference type="InterPro" id="IPR011712">
    <property type="entry name" value="Sig_transdc_His_kin_sub3_dim/P"/>
</dbReference>
<dbReference type="PRINTS" id="PR00344">
    <property type="entry name" value="BCTRLSENSOR"/>
</dbReference>
<feature type="domain" description="Histidine kinase" evidence="20">
    <location>
        <begin position="445"/>
        <end position="632"/>
    </location>
</feature>